<dbReference type="AlphaFoldDB" id="A0A9N8DZG9"/>
<sequence length="86" mass="9619">MIQHSNNSPATATILLRRNNFLRRQQFSCDGNKSPATATILLATATILRDGNNSLRRQQFSCDGNKSHRRQQVSYSTDGMQVPIAK</sequence>
<reference evidence="2" key="1">
    <citation type="submission" date="2020-06" db="EMBL/GenBank/DDBJ databases">
        <authorList>
            <consortium name="Plant Systems Biology data submission"/>
        </authorList>
    </citation>
    <scope>NUCLEOTIDE SEQUENCE</scope>
    <source>
        <strain evidence="2">D6</strain>
    </source>
</reference>
<name>A0A9N8DZG9_9STRA</name>
<evidence type="ECO:0000313" key="3">
    <source>
        <dbReference type="Proteomes" id="UP001153069"/>
    </source>
</evidence>
<comment type="caution">
    <text evidence="2">The sequence shown here is derived from an EMBL/GenBank/DDBJ whole genome shotgun (WGS) entry which is preliminary data.</text>
</comment>
<evidence type="ECO:0000256" key="1">
    <source>
        <dbReference type="SAM" id="MobiDB-lite"/>
    </source>
</evidence>
<gene>
    <name evidence="2" type="ORF">SEMRO_364_G127120.1</name>
</gene>
<dbReference type="Proteomes" id="UP001153069">
    <property type="component" value="Unassembled WGS sequence"/>
</dbReference>
<proteinExistence type="predicted"/>
<keyword evidence="3" id="KW-1185">Reference proteome</keyword>
<protein>
    <submittedName>
        <fullName evidence="2">Uncharacterized protein</fullName>
    </submittedName>
</protein>
<accession>A0A9N8DZG9</accession>
<dbReference type="EMBL" id="CAICTM010000363">
    <property type="protein sequence ID" value="CAB9508864.1"/>
    <property type="molecule type" value="Genomic_DNA"/>
</dbReference>
<organism evidence="2 3">
    <name type="scientific">Seminavis robusta</name>
    <dbReference type="NCBI Taxonomy" id="568900"/>
    <lineage>
        <taxon>Eukaryota</taxon>
        <taxon>Sar</taxon>
        <taxon>Stramenopiles</taxon>
        <taxon>Ochrophyta</taxon>
        <taxon>Bacillariophyta</taxon>
        <taxon>Bacillariophyceae</taxon>
        <taxon>Bacillariophycidae</taxon>
        <taxon>Naviculales</taxon>
        <taxon>Naviculaceae</taxon>
        <taxon>Seminavis</taxon>
    </lineage>
</organism>
<feature type="region of interest" description="Disordered" evidence="1">
    <location>
        <begin position="59"/>
        <end position="86"/>
    </location>
</feature>
<evidence type="ECO:0000313" key="2">
    <source>
        <dbReference type="EMBL" id="CAB9508864.1"/>
    </source>
</evidence>